<comment type="function">
    <text evidence="3">Eukaryotic CPN10 homolog which is essential for mitochondrial protein biogenesis, together with CPN60. Binds to CPN60 in the presence of Mg-ATP and suppresses the ATPase activity of the latter.</text>
</comment>
<evidence type="ECO:0000256" key="1">
    <source>
        <dbReference type="ARBA" id="ARBA00006975"/>
    </source>
</evidence>
<dbReference type="AlphaFoldDB" id="A0A137P2Q0"/>
<name>A0A137P2Q0_CONC2</name>
<protein>
    <submittedName>
        <fullName evidence="5">Putative 10 kDa chaperonin</fullName>
    </submittedName>
</protein>
<dbReference type="FunFam" id="2.30.33.40:FF:000002">
    <property type="entry name" value="10 kDa chaperonin, mitochondrial"/>
    <property type="match status" value="1"/>
</dbReference>
<dbReference type="Pfam" id="PF00166">
    <property type="entry name" value="Cpn10"/>
    <property type="match status" value="1"/>
</dbReference>
<dbReference type="GO" id="GO:0005524">
    <property type="term" value="F:ATP binding"/>
    <property type="evidence" value="ECO:0007669"/>
    <property type="project" value="InterPro"/>
</dbReference>
<evidence type="ECO:0000313" key="5">
    <source>
        <dbReference type="EMBL" id="KXN69201.1"/>
    </source>
</evidence>
<keyword evidence="2 4" id="KW-0143">Chaperone</keyword>
<comment type="similarity">
    <text evidence="1 4">Belongs to the GroES chaperonin family.</text>
</comment>
<evidence type="ECO:0000256" key="3">
    <source>
        <dbReference type="ARBA" id="ARBA00056825"/>
    </source>
</evidence>
<dbReference type="InterPro" id="IPR018369">
    <property type="entry name" value="Chaprnonin_Cpn10_CS"/>
</dbReference>
<accession>A0A137P2Q0</accession>
<evidence type="ECO:0000313" key="6">
    <source>
        <dbReference type="Proteomes" id="UP000070444"/>
    </source>
</evidence>
<dbReference type="GO" id="GO:0051131">
    <property type="term" value="P:chaperone-mediated protein complex assembly"/>
    <property type="evidence" value="ECO:0007669"/>
    <property type="project" value="EnsemblFungi"/>
</dbReference>
<dbReference type="SUPFAM" id="SSF50129">
    <property type="entry name" value="GroES-like"/>
    <property type="match status" value="1"/>
</dbReference>
<dbReference type="GO" id="GO:0045041">
    <property type="term" value="P:protein import into mitochondrial intermembrane space"/>
    <property type="evidence" value="ECO:0007669"/>
    <property type="project" value="EnsemblFungi"/>
</dbReference>
<gene>
    <name evidence="5" type="ORF">CONCODRAFT_40935</name>
</gene>
<dbReference type="InterPro" id="IPR037124">
    <property type="entry name" value="Chaperonin_GroES_sf"/>
</dbReference>
<reference evidence="5 6" key="1">
    <citation type="journal article" date="2015" name="Genome Biol. Evol.">
        <title>Phylogenomic analyses indicate that early fungi evolved digesting cell walls of algal ancestors of land plants.</title>
        <authorList>
            <person name="Chang Y."/>
            <person name="Wang S."/>
            <person name="Sekimoto S."/>
            <person name="Aerts A.L."/>
            <person name="Choi C."/>
            <person name="Clum A."/>
            <person name="LaButti K.M."/>
            <person name="Lindquist E.A."/>
            <person name="Yee Ngan C."/>
            <person name="Ohm R.A."/>
            <person name="Salamov A.A."/>
            <person name="Grigoriev I.V."/>
            <person name="Spatafora J.W."/>
            <person name="Berbee M.L."/>
        </authorList>
    </citation>
    <scope>NUCLEOTIDE SEQUENCE [LARGE SCALE GENOMIC DNA]</scope>
    <source>
        <strain evidence="5 6">NRRL 28638</strain>
    </source>
</reference>
<dbReference type="GO" id="GO:0042026">
    <property type="term" value="P:protein refolding"/>
    <property type="evidence" value="ECO:0007669"/>
    <property type="project" value="EnsemblFungi"/>
</dbReference>
<dbReference type="HAMAP" id="MF_00580">
    <property type="entry name" value="CH10"/>
    <property type="match status" value="1"/>
</dbReference>
<dbReference type="GO" id="GO:0051087">
    <property type="term" value="F:protein-folding chaperone binding"/>
    <property type="evidence" value="ECO:0007669"/>
    <property type="project" value="EnsemblFungi"/>
</dbReference>
<dbReference type="GO" id="GO:0051082">
    <property type="term" value="F:unfolded protein binding"/>
    <property type="evidence" value="ECO:0007669"/>
    <property type="project" value="EnsemblFungi"/>
</dbReference>
<dbReference type="GO" id="GO:0005759">
    <property type="term" value="C:mitochondrial matrix"/>
    <property type="evidence" value="ECO:0007669"/>
    <property type="project" value="EnsemblFungi"/>
</dbReference>
<dbReference type="InterPro" id="IPR011032">
    <property type="entry name" value="GroES-like_sf"/>
</dbReference>
<dbReference type="Gene3D" id="2.30.33.40">
    <property type="entry name" value="GroES chaperonin"/>
    <property type="match status" value="1"/>
</dbReference>
<dbReference type="OrthoDB" id="184876at2759"/>
<dbReference type="GO" id="GO:0044183">
    <property type="term" value="F:protein folding chaperone"/>
    <property type="evidence" value="ECO:0007669"/>
    <property type="project" value="InterPro"/>
</dbReference>
<evidence type="ECO:0000256" key="2">
    <source>
        <dbReference type="ARBA" id="ARBA00023186"/>
    </source>
</evidence>
<dbReference type="PRINTS" id="PR00297">
    <property type="entry name" value="CHAPERONIN10"/>
</dbReference>
<sequence>MAARQIKKLIPLADRILIQKVKPTTQTASGVFIPTKAQEADNTGKVIAVGKGITKADGSVIPLTVKEGDHVLLSKYGGTPVEFQNEEHLIVREDDILAILEH</sequence>
<dbReference type="InterPro" id="IPR020818">
    <property type="entry name" value="Chaperonin_GroES"/>
</dbReference>
<dbReference type="PANTHER" id="PTHR10772:SF0">
    <property type="entry name" value="10 KDA HEAT SHOCK PROTEIN, MITOCHONDRIAL"/>
    <property type="match status" value="1"/>
</dbReference>
<dbReference type="NCBIfam" id="NF001531">
    <property type="entry name" value="PRK00364.2-2"/>
    <property type="match status" value="1"/>
</dbReference>
<dbReference type="GO" id="GO:0046872">
    <property type="term" value="F:metal ion binding"/>
    <property type="evidence" value="ECO:0007669"/>
    <property type="project" value="TreeGrafter"/>
</dbReference>
<organism evidence="5 6">
    <name type="scientific">Conidiobolus coronatus (strain ATCC 28846 / CBS 209.66 / NRRL 28638)</name>
    <name type="common">Delacroixia coronata</name>
    <dbReference type="NCBI Taxonomy" id="796925"/>
    <lineage>
        <taxon>Eukaryota</taxon>
        <taxon>Fungi</taxon>
        <taxon>Fungi incertae sedis</taxon>
        <taxon>Zoopagomycota</taxon>
        <taxon>Entomophthoromycotina</taxon>
        <taxon>Entomophthoromycetes</taxon>
        <taxon>Entomophthorales</taxon>
        <taxon>Ancylistaceae</taxon>
        <taxon>Conidiobolus</taxon>
    </lineage>
</organism>
<dbReference type="STRING" id="796925.A0A137P2Q0"/>
<dbReference type="Proteomes" id="UP000070444">
    <property type="component" value="Unassembled WGS sequence"/>
</dbReference>
<dbReference type="OMA" id="EDFLIMR"/>
<dbReference type="EMBL" id="KQ964544">
    <property type="protein sequence ID" value="KXN69201.1"/>
    <property type="molecule type" value="Genomic_DNA"/>
</dbReference>
<dbReference type="PROSITE" id="PS00681">
    <property type="entry name" value="CHAPERONINS_CPN10"/>
    <property type="match status" value="1"/>
</dbReference>
<dbReference type="CDD" id="cd00320">
    <property type="entry name" value="cpn10"/>
    <property type="match status" value="1"/>
</dbReference>
<proteinExistence type="inferred from homology"/>
<dbReference type="PANTHER" id="PTHR10772">
    <property type="entry name" value="10 KDA HEAT SHOCK PROTEIN"/>
    <property type="match status" value="1"/>
</dbReference>
<dbReference type="SMART" id="SM00883">
    <property type="entry name" value="Cpn10"/>
    <property type="match status" value="1"/>
</dbReference>
<evidence type="ECO:0000256" key="4">
    <source>
        <dbReference type="RuleBase" id="RU003479"/>
    </source>
</evidence>
<keyword evidence="6" id="KW-1185">Reference proteome</keyword>